<dbReference type="PROSITE" id="PS00092">
    <property type="entry name" value="N6_MTASE"/>
    <property type="match status" value="1"/>
</dbReference>
<dbReference type="PRINTS" id="PR00506">
    <property type="entry name" value="D21N6MTFRASE"/>
</dbReference>
<dbReference type="REBASE" id="334120">
    <property type="entry name" value="M.Lbr449ORF37P"/>
</dbReference>
<dbReference type="GO" id="GO:0009307">
    <property type="term" value="P:DNA restriction-modification system"/>
    <property type="evidence" value="ECO:0007669"/>
    <property type="project" value="UniProtKB-KW"/>
</dbReference>
<evidence type="ECO:0000256" key="2">
    <source>
        <dbReference type="ARBA" id="ARBA00022603"/>
    </source>
</evidence>
<evidence type="ECO:0000256" key="1">
    <source>
        <dbReference type="ARBA" id="ARBA00006594"/>
    </source>
</evidence>
<evidence type="ECO:0000256" key="4">
    <source>
        <dbReference type="ARBA" id="ARBA00022691"/>
    </source>
</evidence>
<evidence type="ECO:0000259" key="7">
    <source>
        <dbReference type="Pfam" id="PF18273"/>
    </source>
</evidence>
<dbReference type="Proteomes" id="UP000307074">
    <property type="component" value="Chromosome"/>
</dbReference>
<dbReference type="InterPro" id="IPR002052">
    <property type="entry name" value="DNA_methylase_N6_adenine_CS"/>
</dbReference>
<organism evidence="8 9">
    <name type="scientific">Levilactobacillus brevis</name>
    <name type="common">Lactobacillus brevis</name>
    <dbReference type="NCBI Taxonomy" id="1580"/>
    <lineage>
        <taxon>Bacteria</taxon>
        <taxon>Bacillati</taxon>
        <taxon>Bacillota</taxon>
        <taxon>Bacilli</taxon>
        <taxon>Lactobacillales</taxon>
        <taxon>Lactobacillaceae</taxon>
        <taxon>Levilactobacillus</taxon>
    </lineage>
</organism>
<reference evidence="8 9" key="1">
    <citation type="submission" date="2018-07" db="EMBL/GenBank/DDBJ databases">
        <authorList>
            <person name="Feyereisen M."/>
        </authorList>
    </citation>
    <scope>NUCLEOTIDE SEQUENCE [LARGE SCALE GENOMIC DNA]</scope>
    <source>
        <strain evidence="8 9">UCCLBBS449</strain>
    </source>
</reference>
<dbReference type="RefSeq" id="WP_081374847.1">
    <property type="nucleotide sequence ID" value="NZ_CP031198.1"/>
</dbReference>
<evidence type="ECO:0000259" key="6">
    <source>
        <dbReference type="Pfam" id="PF01555"/>
    </source>
</evidence>
<keyword evidence="2 8" id="KW-0489">Methyltransferase</keyword>
<evidence type="ECO:0000256" key="3">
    <source>
        <dbReference type="ARBA" id="ARBA00022679"/>
    </source>
</evidence>
<evidence type="ECO:0000313" key="8">
    <source>
        <dbReference type="EMBL" id="QCZ52039.1"/>
    </source>
</evidence>
<evidence type="ECO:0000313" key="9">
    <source>
        <dbReference type="Proteomes" id="UP000307074"/>
    </source>
</evidence>
<dbReference type="AlphaFoldDB" id="A0A5B7XYS3"/>
<evidence type="ECO:0000256" key="5">
    <source>
        <dbReference type="ARBA" id="ARBA00022747"/>
    </source>
</evidence>
<protein>
    <submittedName>
        <fullName evidence="8">DNA methylase</fullName>
    </submittedName>
</protein>
<dbReference type="Pfam" id="PF01555">
    <property type="entry name" value="N6_N4_Mtase"/>
    <property type="match status" value="1"/>
</dbReference>
<dbReference type="SUPFAM" id="SSF53335">
    <property type="entry name" value="S-adenosyl-L-methionine-dependent methyltransferases"/>
    <property type="match status" value="1"/>
</dbReference>
<feature type="domain" description="Type III R-M EcoP15I C-terminal" evidence="7">
    <location>
        <begin position="515"/>
        <end position="608"/>
    </location>
</feature>
<keyword evidence="5" id="KW-0680">Restriction system</keyword>
<dbReference type="InterPro" id="IPR029063">
    <property type="entry name" value="SAM-dependent_MTases_sf"/>
</dbReference>
<keyword evidence="3" id="KW-0808">Transferase</keyword>
<accession>A0A5B7XYS3</accession>
<dbReference type="GO" id="GO:0032259">
    <property type="term" value="P:methylation"/>
    <property type="evidence" value="ECO:0007669"/>
    <property type="project" value="UniProtKB-KW"/>
</dbReference>
<gene>
    <name evidence="8" type="ORF">UCCLBBS449_0037</name>
</gene>
<dbReference type="GO" id="GO:0003677">
    <property type="term" value="F:DNA binding"/>
    <property type="evidence" value="ECO:0007669"/>
    <property type="project" value="InterPro"/>
</dbReference>
<proteinExistence type="inferred from homology"/>
<feature type="domain" description="DNA methylase N-4/N-6" evidence="6">
    <location>
        <begin position="88"/>
        <end position="414"/>
    </location>
</feature>
<dbReference type="InterPro" id="IPR041405">
    <property type="entry name" value="T3RM_EcoP15I_C"/>
</dbReference>
<dbReference type="Pfam" id="PF18273">
    <property type="entry name" value="T3RM_EcoP15I_C"/>
    <property type="match status" value="1"/>
</dbReference>
<dbReference type="InterPro" id="IPR002295">
    <property type="entry name" value="N4/N6-MTase_EcoPI_Mod-like"/>
</dbReference>
<dbReference type="EMBL" id="CP031198">
    <property type="protein sequence ID" value="QCZ52039.1"/>
    <property type="molecule type" value="Genomic_DNA"/>
</dbReference>
<sequence length="614" mass="70254">MFNLNFTICHKFKEELGNVNTSELTNGYRLDFIGKDYARRQVGELPTSVIVPDTIQNNGEGKGSKNLFFTGDNLEVLRHLQSAYSNKVNVVYIDPPYNTGLDDFAYPDKFEYTDDRLRSMFGIDDEHLARLKSIQGKASHSAWLTFMYPRLKLAKNLLTEEGIIFISIDDNEYGDLKIICDGIFGEINFMGNLVWKARVKPSNQGESRIRPQGDSEYVLVYAKNNRKAKFYPLLSKDKKRSYPYDLNGRKYRLATILKSDRGNSSRPTMKFSFHDYTPKSGSRWQAALETIENLWNTGHLEFKNGTPFRRYFEDEEEKLTKPFYNFMETSITGTAESGKKELNKLVGNEHGFDTVKPVELIEHLLRASTDRGDLVLDFFAGSGTTAQAVMQLNAEDHKNRKFIMVQLPEKTYRINKDGEEVPTKGGKTAYNAGYRSIDQISRKRIRCAANKLIESDEVTLPKDFDESFKHFRVVQPTKKTLEDIDDFNPNETSLFTDMINSFSSECLELSGDTSGEETIMTTWLAQDGYSLNEDIKEIKFDNYVAHVVASNRIYIINEGWGTNQTKELLNLLGSHQIGLQSIVVFGYSFNIAELRELENGLKQLDSKVVLIKRY</sequence>
<dbReference type="PIRSF" id="PIRSF015855">
    <property type="entry name" value="TypeIII_Mtase_mKpnI"/>
    <property type="match status" value="1"/>
</dbReference>
<keyword evidence="4" id="KW-0949">S-adenosyl-L-methionine</keyword>
<dbReference type="GO" id="GO:0008170">
    <property type="term" value="F:N-methyltransferase activity"/>
    <property type="evidence" value="ECO:0007669"/>
    <property type="project" value="InterPro"/>
</dbReference>
<dbReference type="InterPro" id="IPR002941">
    <property type="entry name" value="DNA_methylase_N4/N6"/>
</dbReference>
<dbReference type="Gene3D" id="3.40.50.150">
    <property type="entry name" value="Vaccinia Virus protein VP39"/>
    <property type="match status" value="1"/>
</dbReference>
<comment type="similarity">
    <text evidence="1">Belongs to the N(4)/N(6)-methyltransferase family.</text>
</comment>
<name>A0A5B7XYS3_LEVBR</name>